<keyword evidence="6" id="KW-0175">Coiled coil</keyword>
<evidence type="ECO:0000313" key="11">
    <source>
        <dbReference type="Proteomes" id="UP000271162"/>
    </source>
</evidence>
<protein>
    <recommendedName>
        <fullName evidence="3">Chromatin modification-related protein MEAF6</fullName>
    </recommendedName>
</protein>
<dbReference type="GO" id="GO:0005634">
    <property type="term" value="C:nucleus"/>
    <property type="evidence" value="ECO:0007669"/>
    <property type="project" value="UniProtKB-SubCell"/>
</dbReference>
<dbReference type="Proteomes" id="UP000271162">
    <property type="component" value="Unassembled WGS sequence"/>
</dbReference>
<keyword evidence="11" id="KW-1185">Reference proteome</keyword>
<accession>A0A0N4XCQ7</accession>
<evidence type="ECO:0000256" key="2">
    <source>
        <dbReference type="ARBA" id="ARBA00010916"/>
    </source>
</evidence>
<keyword evidence="8" id="KW-0539">Nucleus</keyword>
<evidence type="ECO:0000256" key="1">
    <source>
        <dbReference type="ARBA" id="ARBA00004123"/>
    </source>
</evidence>
<evidence type="ECO:0000256" key="7">
    <source>
        <dbReference type="ARBA" id="ARBA00023163"/>
    </source>
</evidence>
<name>A0A0N4XCQ7_NIPBR</name>
<comment type="subcellular location">
    <subcellularLocation>
        <location evidence="1">Nucleus</location>
    </subcellularLocation>
</comment>
<evidence type="ECO:0000256" key="8">
    <source>
        <dbReference type="ARBA" id="ARBA00023242"/>
    </source>
</evidence>
<dbReference type="GO" id="GO:0000123">
    <property type="term" value="C:histone acetyltransferase complex"/>
    <property type="evidence" value="ECO:0007669"/>
    <property type="project" value="InterPro"/>
</dbReference>
<gene>
    <name evidence="10" type="ORF">NBR_LOCUS255</name>
</gene>
<keyword evidence="7 9" id="KW-0804">Transcription</keyword>
<evidence type="ECO:0000313" key="10">
    <source>
        <dbReference type="EMBL" id="VDL62649.1"/>
    </source>
</evidence>
<proteinExistence type="inferred from homology"/>
<organism evidence="12">
    <name type="scientific">Nippostrongylus brasiliensis</name>
    <name type="common">Rat hookworm</name>
    <dbReference type="NCBI Taxonomy" id="27835"/>
    <lineage>
        <taxon>Eukaryota</taxon>
        <taxon>Metazoa</taxon>
        <taxon>Ecdysozoa</taxon>
        <taxon>Nematoda</taxon>
        <taxon>Chromadorea</taxon>
        <taxon>Rhabditida</taxon>
        <taxon>Rhabditina</taxon>
        <taxon>Rhabditomorpha</taxon>
        <taxon>Strongyloidea</taxon>
        <taxon>Heligmosomidae</taxon>
        <taxon>Nippostrongylus</taxon>
    </lineage>
</organism>
<evidence type="ECO:0000256" key="3">
    <source>
        <dbReference type="ARBA" id="ARBA00019141"/>
    </source>
</evidence>
<sequence length="146" mass="16678">MSVGTPAVSNSMKEVKIEPDDKLQQLMSRRGETEEVLNLLEEQLYSFEGDLLGNAFYGSVLHGWNRDSLSLVPSRVPAPSLKRHFHEDERIISRSSVEFMKRVRREAIEQESRSHGAFARRFNAPRVAKRGSKLVHFAPVFLVELN</sequence>
<evidence type="ECO:0000256" key="9">
    <source>
        <dbReference type="RuleBase" id="RU368022"/>
    </source>
</evidence>
<dbReference type="STRING" id="27835.A0A0N4XCQ7"/>
<evidence type="ECO:0000313" key="12">
    <source>
        <dbReference type="WBParaSite" id="NBR_0000025401-mRNA-1"/>
    </source>
</evidence>
<dbReference type="AlphaFoldDB" id="A0A0N4XCQ7"/>
<keyword evidence="5 9" id="KW-0805">Transcription regulation</keyword>
<dbReference type="WBParaSite" id="NBR_0000025401-mRNA-1">
    <property type="protein sequence ID" value="NBR_0000025401-mRNA-1"/>
    <property type="gene ID" value="NBR_0000025401"/>
</dbReference>
<dbReference type="InterPro" id="IPR015418">
    <property type="entry name" value="Eaf6"/>
</dbReference>
<dbReference type="GO" id="GO:0006325">
    <property type="term" value="P:chromatin organization"/>
    <property type="evidence" value="ECO:0007669"/>
    <property type="project" value="UniProtKB-KW"/>
</dbReference>
<dbReference type="Pfam" id="PF09340">
    <property type="entry name" value="NuA4"/>
    <property type="match status" value="1"/>
</dbReference>
<comment type="similarity">
    <text evidence="2 9">Belongs to the EAF6 family.</text>
</comment>
<reference evidence="12" key="1">
    <citation type="submission" date="2017-02" db="UniProtKB">
        <authorList>
            <consortium name="WormBaseParasite"/>
        </authorList>
    </citation>
    <scope>IDENTIFICATION</scope>
</reference>
<evidence type="ECO:0000256" key="4">
    <source>
        <dbReference type="ARBA" id="ARBA00022853"/>
    </source>
</evidence>
<reference evidence="10 11" key="2">
    <citation type="submission" date="2018-11" db="EMBL/GenBank/DDBJ databases">
        <authorList>
            <consortium name="Pathogen Informatics"/>
        </authorList>
    </citation>
    <scope>NUCLEOTIDE SEQUENCE [LARGE SCALE GENOMIC DNA]</scope>
</reference>
<dbReference type="EMBL" id="UYSL01000083">
    <property type="protein sequence ID" value="VDL62649.1"/>
    <property type="molecule type" value="Genomic_DNA"/>
</dbReference>
<evidence type="ECO:0000256" key="6">
    <source>
        <dbReference type="ARBA" id="ARBA00023054"/>
    </source>
</evidence>
<dbReference type="PANTHER" id="PTHR13476">
    <property type="entry name" value="CHROMATIN MODIFICATION-RELATED PROTEIN MEAF6"/>
    <property type="match status" value="1"/>
</dbReference>
<keyword evidence="4" id="KW-0156">Chromatin regulator</keyword>
<evidence type="ECO:0000256" key="5">
    <source>
        <dbReference type="ARBA" id="ARBA00023015"/>
    </source>
</evidence>